<proteinExistence type="predicted"/>
<protein>
    <recommendedName>
        <fullName evidence="3">Glycosyl transferase family 2</fullName>
    </recommendedName>
</protein>
<name>A0ABQ6CXP3_9HYPH</name>
<dbReference type="EMBL" id="BSPC01000068">
    <property type="protein sequence ID" value="GLS23001.1"/>
    <property type="molecule type" value="Genomic_DNA"/>
</dbReference>
<evidence type="ECO:0000313" key="1">
    <source>
        <dbReference type="EMBL" id="GLS23001.1"/>
    </source>
</evidence>
<evidence type="ECO:0000313" key="2">
    <source>
        <dbReference type="Proteomes" id="UP001156882"/>
    </source>
</evidence>
<dbReference type="InterPro" id="IPR029044">
    <property type="entry name" value="Nucleotide-diphossugar_trans"/>
</dbReference>
<dbReference type="Proteomes" id="UP001156882">
    <property type="component" value="Unassembled WGS sequence"/>
</dbReference>
<evidence type="ECO:0008006" key="3">
    <source>
        <dbReference type="Google" id="ProtNLM"/>
    </source>
</evidence>
<dbReference type="SUPFAM" id="SSF53448">
    <property type="entry name" value="Nucleotide-diphospho-sugar transferases"/>
    <property type="match status" value="1"/>
</dbReference>
<dbReference type="Gene3D" id="3.90.550.10">
    <property type="entry name" value="Spore Coat Polysaccharide Biosynthesis Protein SpsA, Chain A"/>
    <property type="match status" value="1"/>
</dbReference>
<accession>A0ABQ6CXP3</accession>
<organism evidence="1 2">
    <name type="scientific">Labrys miyagiensis</name>
    <dbReference type="NCBI Taxonomy" id="346912"/>
    <lineage>
        <taxon>Bacteria</taxon>
        <taxon>Pseudomonadati</taxon>
        <taxon>Pseudomonadota</taxon>
        <taxon>Alphaproteobacteria</taxon>
        <taxon>Hyphomicrobiales</taxon>
        <taxon>Xanthobacteraceae</taxon>
        <taxon>Labrys</taxon>
    </lineage>
</organism>
<reference evidence="2" key="1">
    <citation type="journal article" date="2019" name="Int. J. Syst. Evol. Microbiol.">
        <title>The Global Catalogue of Microorganisms (GCM) 10K type strain sequencing project: providing services to taxonomists for standard genome sequencing and annotation.</title>
        <authorList>
            <consortium name="The Broad Institute Genomics Platform"/>
            <consortium name="The Broad Institute Genome Sequencing Center for Infectious Disease"/>
            <person name="Wu L."/>
            <person name="Ma J."/>
        </authorList>
    </citation>
    <scope>NUCLEOTIDE SEQUENCE [LARGE SCALE GENOMIC DNA]</scope>
    <source>
        <strain evidence="2">NBRC 101365</strain>
    </source>
</reference>
<sequence>MVLYANNCHDSTVAKACEARDAAALRIKVLEAEASAQRSAAGLARKTAMDIAASQLEAEGLADGVILTTDADSVVHPTWLANSWRAFAQGADCVAGYVDAAPGEFVGLGRDFQRRGFLEEYYHAVVAEMFALLDPRPHDPWPNHQVSSGASLGITLQMYRAIGGLPPRAAGEDAALTLAVESAGGRVRHAMDVCVSTSCRLDGRAAGGAADAMKLRHAVIDTFCDDELESAFTVTRKAWLKGHLRKASDIGFMQKSAILRGLDLSAGEMTSLLGTLRHTCFEVFWQELCRTNAALRYCNPLRPSMLPAEIARGEKLLRFLRAQPDPLEAVDFVMEDGVAFEARLHSLYE</sequence>
<comment type="caution">
    <text evidence="1">The sequence shown here is derived from an EMBL/GenBank/DDBJ whole genome shotgun (WGS) entry which is preliminary data.</text>
</comment>
<gene>
    <name evidence="1" type="ORF">GCM10007874_60210</name>
</gene>
<keyword evidence="2" id="KW-1185">Reference proteome</keyword>